<accession>A0AAV2VW09</accession>
<dbReference type="GO" id="GO:0003676">
    <property type="term" value="F:nucleic acid binding"/>
    <property type="evidence" value="ECO:0007669"/>
    <property type="project" value="InterPro"/>
</dbReference>
<dbReference type="InterPro" id="IPR036397">
    <property type="entry name" value="RNaseH_sf"/>
</dbReference>
<name>A0AAV2VW09_9VIBR</name>
<proteinExistence type="predicted"/>
<dbReference type="SUPFAM" id="SSF53098">
    <property type="entry name" value="Ribonuclease H-like"/>
    <property type="match status" value="1"/>
</dbReference>
<organism evidence="1 2">
    <name type="scientific">Vibrio nigripulchritudo SOn1</name>
    <dbReference type="NCBI Taxonomy" id="1238450"/>
    <lineage>
        <taxon>Bacteria</taxon>
        <taxon>Pseudomonadati</taxon>
        <taxon>Pseudomonadota</taxon>
        <taxon>Gammaproteobacteria</taxon>
        <taxon>Vibrionales</taxon>
        <taxon>Vibrionaceae</taxon>
        <taxon>Vibrio</taxon>
    </lineage>
</organism>
<dbReference type="Gene3D" id="3.30.420.10">
    <property type="entry name" value="Ribonuclease H-like superfamily/Ribonuclease H"/>
    <property type="match status" value="1"/>
</dbReference>
<evidence type="ECO:0000313" key="2">
    <source>
        <dbReference type="Proteomes" id="UP000018211"/>
    </source>
</evidence>
<dbReference type="EMBL" id="CAOF01000163">
    <property type="protein sequence ID" value="CCO48883.1"/>
    <property type="molecule type" value="Genomic_DNA"/>
</dbReference>
<dbReference type="InterPro" id="IPR012337">
    <property type="entry name" value="RNaseH-like_sf"/>
</dbReference>
<gene>
    <name evidence="1" type="ORF">VIBNISOn1_690001</name>
</gene>
<protein>
    <submittedName>
        <fullName evidence="1">Gp41</fullName>
    </submittedName>
</protein>
<comment type="caution">
    <text evidence="1">The sequence shown here is derived from an EMBL/GenBank/DDBJ whole genome shotgun (WGS) entry which is preliminary data.</text>
</comment>
<reference evidence="1 2" key="1">
    <citation type="journal article" date="2013" name="ISME J.">
        <title>Comparative genomics of pathogenic lineages of Vibrio nigripulchritudo identifies virulence-associated traits.</title>
        <authorList>
            <person name="Goudenege D."/>
            <person name="Labreuche Y."/>
            <person name="Krin E."/>
            <person name="Ansquer D."/>
            <person name="Mangenot S."/>
            <person name="Calteau A."/>
            <person name="Medigue C."/>
            <person name="Mazel D."/>
            <person name="Polz M.F."/>
            <person name="Le Roux F."/>
        </authorList>
    </citation>
    <scope>NUCLEOTIDE SEQUENCE [LARGE SCALE GENOMIC DNA]</scope>
    <source>
        <strain evidence="1 2">SOn1</strain>
    </source>
</reference>
<dbReference type="Proteomes" id="UP000018211">
    <property type="component" value="Unassembled WGS sequence"/>
</dbReference>
<sequence>MVFSGHFLPLLNGRRIITYNSDFDKRMILQSLALHCNAAYLQSVEEMFNLVTPVCAMLWYSEFYGECYYNSDEYRWQSLVNACKQQNIDVSDLTAHRALSDCEMTRRLIHSVNAHIEIESEK</sequence>
<dbReference type="AlphaFoldDB" id="A0AAV2VW09"/>
<evidence type="ECO:0000313" key="1">
    <source>
        <dbReference type="EMBL" id="CCO48883.1"/>
    </source>
</evidence>